<dbReference type="Proteomes" id="UP000179047">
    <property type="component" value="Unassembled WGS sequence"/>
</dbReference>
<sequence>MYTASAAAGVPDLKESGNYAYGNATKFNPTSPLPHFLFGRFLAIIGEHEAALVELQSAILLKPDYQEALSLLGDLNRLPIKKSEQNAVPILPEIETNVSTTTSNLSGPL</sequence>
<reference evidence="1 2" key="1">
    <citation type="journal article" date="2016" name="Nat. Commun.">
        <title>Thousands of microbial genomes shed light on interconnected biogeochemical processes in an aquifer system.</title>
        <authorList>
            <person name="Anantharaman K."/>
            <person name="Brown C.T."/>
            <person name="Hug L.A."/>
            <person name="Sharon I."/>
            <person name="Castelle C.J."/>
            <person name="Probst A.J."/>
            <person name="Thomas B.C."/>
            <person name="Singh A."/>
            <person name="Wilkins M.J."/>
            <person name="Karaoz U."/>
            <person name="Brodie E.L."/>
            <person name="Williams K.H."/>
            <person name="Hubbard S.S."/>
            <person name="Banfield J.F."/>
        </authorList>
    </citation>
    <scope>NUCLEOTIDE SEQUENCE [LARGE SCALE GENOMIC DNA]</scope>
</reference>
<evidence type="ECO:0000313" key="1">
    <source>
        <dbReference type="EMBL" id="OGN29485.1"/>
    </source>
</evidence>
<gene>
    <name evidence="1" type="ORF">A3A33_03575</name>
</gene>
<dbReference type="Gene3D" id="1.25.40.10">
    <property type="entry name" value="Tetratricopeptide repeat domain"/>
    <property type="match status" value="1"/>
</dbReference>
<proteinExistence type="predicted"/>
<dbReference type="InterPro" id="IPR011990">
    <property type="entry name" value="TPR-like_helical_dom_sf"/>
</dbReference>
<dbReference type="EMBL" id="MGKP01000006">
    <property type="protein sequence ID" value="OGN29485.1"/>
    <property type="molecule type" value="Genomic_DNA"/>
</dbReference>
<dbReference type="SUPFAM" id="SSF48452">
    <property type="entry name" value="TPR-like"/>
    <property type="match status" value="1"/>
</dbReference>
<name>A0A1F8GVQ0_9BACT</name>
<comment type="caution">
    <text evidence="1">The sequence shown here is derived from an EMBL/GenBank/DDBJ whole genome shotgun (WGS) entry which is preliminary data.</text>
</comment>
<protein>
    <submittedName>
        <fullName evidence="1">Uncharacterized protein</fullName>
    </submittedName>
</protein>
<dbReference type="AlphaFoldDB" id="A0A1F8GVQ0"/>
<evidence type="ECO:0000313" key="2">
    <source>
        <dbReference type="Proteomes" id="UP000179047"/>
    </source>
</evidence>
<organism evidence="1 2">
    <name type="scientific">Candidatus Yanofskybacteria bacterium RIFCSPLOWO2_01_FULL_49_25</name>
    <dbReference type="NCBI Taxonomy" id="1802701"/>
    <lineage>
        <taxon>Bacteria</taxon>
        <taxon>Candidatus Yanofskyibacteriota</taxon>
    </lineage>
</organism>
<accession>A0A1F8GVQ0</accession>